<evidence type="ECO:0000313" key="5">
    <source>
        <dbReference type="EMBL" id="VFU59875.1"/>
    </source>
</evidence>
<name>A0A6N2N2C3_SALVM</name>
<dbReference type="PANTHER" id="PTHR11808:SF50">
    <property type="entry name" value="CYSTATHIONINE BETA-LYASE"/>
    <property type="match status" value="1"/>
</dbReference>
<dbReference type="PANTHER" id="PTHR11808">
    <property type="entry name" value="TRANS-SULFURATION ENZYME FAMILY MEMBER"/>
    <property type="match status" value="1"/>
</dbReference>
<dbReference type="GO" id="GO:0030170">
    <property type="term" value="F:pyridoxal phosphate binding"/>
    <property type="evidence" value="ECO:0007669"/>
    <property type="project" value="InterPro"/>
</dbReference>
<comment type="similarity">
    <text evidence="4">Belongs to the trans-sulfuration enzymes family.</text>
</comment>
<dbReference type="GO" id="GO:0005737">
    <property type="term" value="C:cytoplasm"/>
    <property type="evidence" value="ECO:0007669"/>
    <property type="project" value="TreeGrafter"/>
</dbReference>
<proteinExistence type="inferred from homology"/>
<dbReference type="AlphaFoldDB" id="A0A6N2N2C3"/>
<protein>
    <submittedName>
        <fullName evidence="5">Uncharacterized protein</fullName>
    </submittedName>
</protein>
<keyword evidence="3" id="KW-0456">Lyase</keyword>
<dbReference type="InterPro" id="IPR015422">
    <property type="entry name" value="PyrdxlP-dep_Trfase_small"/>
</dbReference>
<dbReference type="GO" id="GO:0019346">
    <property type="term" value="P:transsulfuration"/>
    <property type="evidence" value="ECO:0007669"/>
    <property type="project" value="InterPro"/>
</dbReference>
<comment type="cofactor">
    <cofactor evidence="1 4">
        <name>pyridoxal 5'-phosphate</name>
        <dbReference type="ChEBI" id="CHEBI:597326"/>
    </cofactor>
</comment>
<evidence type="ECO:0000256" key="1">
    <source>
        <dbReference type="ARBA" id="ARBA00001933"/>
    </source>
</evidence>
<dbReference type="InterPro" id="IPR015424">
    <property type="entry name" value="PyrdxlP-dep_Trfase"/>
</dbReference>
<dbReference type="GO" id="GO:0016846">
    <property type="term" value="F:carbon-sulfur lyase activity"/>
    <property type="evidence" value="ECO:0007669"/>
    <property type="project" value="TreeGrafter"/>
</dbReference>
<dbReference type="Gene3D" id="3.90.1150.10">
    <property type="entry name" value="Aspartate Aminotransferase, domain 1"/>
    <property type="match status" value="1"/>
</dbReference>
<organism evidence="5">
    <name type="scientific">Salix viminalis</name>
    <name type="common">Common osier</name>
    <name type="synonym">Basket willow</name>
    <dbReference type="NCBI Taxonomy" id="40686"/>
    <lineage>
        <taxon>Eukaryota</taxon>
        <taxon>Viridiplantae</taxon>
        <taxon>Streptophyta</taxon>
        <taxon>Embryophyta</taxon>
        <taxon>Tracheophyta</taxon>
        <taxon>Spermatophyta</taxon>
        <taxon>Magnoliopsida</taxon>
        <taxon>eudicotyledons</taxon>
        <taxon>Gunneridae</taxon>
        <taxon>Pentapetalae</taxon>
        <taxon>rosids</taxon>
        <taxon>fabids</taxon>
        <taxon>Malpighiales</taxon>
        <taxon>Salicaceae</taxon>
        <taxon>Saliceae</taxon>
        <taxon>Salix</taxon>
    </lineage>
</organism>
<evidence type="ECO:0000256" key="2">
    <source>
        <dbReference type="ARBA" id="ARBA00022898"/>
    </source>
</evidence>
<gene>
    <name evidence="5" type="ORF">SVIM_LOCUS441965</name>
</gene>
<evidence type="ECO:0000256" key="3">
    <source>
        <dbReference type="ARBA" id="ARBA00023239"/>
    </source>
</evidence>
<evidence type="ECO:0000256" key="4">
    <source>
        <dbReference type="RuleBase" id="RU362118"/>
    </source>
</evidence>
<dbReference type="SUPFAM" id="SSF53383">
    <property type="entry name" value="PLP-dependent transferases"/>
    <property type="match status" value="1"/>
</dbReference>
<dbReference type="EMBL" id="CAADRP010002040">
    <property type="protein sequence ID" value="VFU59875.1"/>
    <property type="molecule type" value="Genomic_DNA"/>
</dbReference>
<keyword evidence="2 4" id="KW-0663">Pyridoxal phosphate</keyword>
<dbReference type="Pfam" id="PF01053">
    <property type="entry name" value="Cys_Met_Meta_PP"/>
    <property type="match status" value="1"/>
</dbReference>
<sequence>MASPCGIYRCKRWVASTAVFRKVWLSALTCAGGCRLWRRWLSTGSADKVMRLQFWDKDAMENCLSAKKHKNGAKTSVPAISRLFADRTLLRTLNTIIKGVVNSKSVFNFVSASRSPSCQRRSSVTHKTHDNHNEDRLPLVHSTRRSSVTHKTHHNHNEDRLPLVHGSVKSLISMPCFMSHASILADVREARGLIEDLIRISVGIEDVNFQFFF</sequence>
<dbReference type="InterPro" id="IPR000277">
    <property type="entry name" value="Cys/Met-Metab_PyrdxlP-dep_enz"/>
</dbReference>
<reference evidence="5" key="1">
    <citation type="submission" date="2019-03" db="EMBL/GenBank/DDBJ databases">
        <authorList>
            <person name="Mank J."/>
            <person name="Almeida P."/>
        </authorList>
    </citation>
    <scope>NUCLEOTIDE SEQUENCE</scope>
    <source>
        <strain evidence="5">78183</strain>
    </source>
</reference>
<accession>A0A6N2N2C3</accession>